<feature type="region of interest" description="Disordered" evidence="1">
    <location>
        <begin position="71"/>
        <end position="93"/>
    </location>
</feature>
<protein>
    <recommendedName>
        <fullName evidence="3">Retrotransposon protein, putative, Ty3-gypsy subclass</fullName>
    </recommendedName>
</protein>
<feature type="compositionally biased region" description="Basic residues" evidence="1">
    <location>
        <begin position="24"/>
        <end position="35"/>
    </location>
</feature>
<feature type="compositionally biased region" description="Polar residues" evidence="1">
    <location>
        <begin position="79"/>
        <end position="93"/>
    </location>
</feature>
<feature type="region of interest" description="Disordered" evidence="1">
    <location>
        <begin position="1"/>
        <end position="54"/>
    </location>
</feature>
<accession>Q6UUN1</accession>
<proteinExistence type="predicted"/>
<dbReference type="EMBL" id="AY360385">
    <property type="protein sequence ID" value="AAQ56332.1"/>
    <property type="molecule type" value="Genomic_DNA"/>
</dbReference>
<sequence>MASGGGMRSPATATGGAVGGSGRREKRRRRPKATAHGRSGGSARLGARRERKGKRGEECLTVSWLVWGKTTANDDGMSGAQNQRYQQGKNNRVPNDPYAKVGLQEGECCGFLTTKVSGSNHMAIKKCSSPDLMIDKDKFNTLHDKLKPRTVSNQEGEDDEDTTSSDITMTTLCINQPKLRSTTLLKREKNSRAEYNQRTQQATPMMQTCKGIQGWLVAICIKAVVKHFIEQNGKTVE</sequence>
<gene>
    <name evidence="2" type="ORF">OSJNBa0095C12.14</name>
</gene>
<evidence type="ECO:0008006" key="3">
    <source>
        <dbReference type="Google" id="ProtNLM"/>
    </source>
</evidence>
<evidence type="ECO:0000313" key="2">
    <source>
        <dbReference type="EMBL" id="AAQ56332.1"/>
    </source>
</evidence>
<feature type="region of interest" description="Disordered" evidence="1">
    <location>
        <begin position="145"/>
        <end position="167"/>
    </location>
</feature>
<name>Q6UUN1_ORYSJ</name>
<evidence type="ECO:0000256" key="1">
    <source>
        <dbReference type="SAM" id="MobiDB-lite"/>
    </source>
</evidence>
<organism evidence="2">
    <name type="scientific">Oryza sativa subsp. japonica</name>
    <name type="common">Rice</name>
    <dbReference type="NCBI Taxonomy" id="39947"/>
    <lineage>
        <taxon>Eukaryota</taxon>
        <taxon>Viridiplantae</taxon>
        <taxon>Streptophyta</taxon>
        <taxon>Embryophyta</taxon>
        <taxon>Tracheophyta</taxon>
        <taxon>Spermatophyta</taxon>
        <taxon>Magnoliopsida</taxon>
        <taxon>Liliopsida</taxon>
        <taxon>Poales</taxon>
        <taxon>Poaceae</taxon>
        <taxon>BOP clade</taxon>
        <taxon>Oryzoideae</taxon>
        <taxon>Oryzeae</taxon>
        <taxon>Oryzinae</taxon>
        <taxon>Oryza</taxon>
        <taxon>Oryza sativa</taxon>
    </lineage>
</organism>
<reference evidence="2" key="1">
    <citation type="journal article" date="2004" name="Nat. Genet.">
        <title>Sequencing of a rice centromere uncovers active genes.</title>
        <authorList>
            <person name="Nagaki K."/>
            <person name="Cheng Z."/>
            <person name="Ouyang S."/>
            <person name="Talbert P.B."/>
            <person name="Kim M."/>
            <person name="Jones K.M."/>
            <person name="Henikoff S."/>
            <person name="Buell C.R."/>
            <person name="Jiang J."/>
        </authorList>
    </citation>
    <scope>NUCLEOTIDE SEQUENCE</scope>
</reference>
<dbReference type="AlphaFoldDB" id="Q6UUN1"/>